<organism evidence="1 2">
    <name type="scientific">Rubus argutus</name>
    <name type="common">Southern blackberry</name>
    <dbReference type="NCBI Taxonomy" id="59490"/>
    <lineage>
        <taxon>Eukaryota</taxon>
        <taxon>Viridiplantae</taxon>
        <taxon>Streptophyta</taxon>
        <taxon>Embryophyta</taxon>
        <taxon>Tracheophyta</taxon>
        <taxon>Spermatophyta</taxon>
        <taxon>Magnoliopsida</taxon>
        <taxon>eudicotyledons</taxon>
        <taxon>Gunneridae</taxon>
        <taxon>Pentapetalae</taxon>
        <taxon>rosids</taxon>
        <taxon>fabids</taxon>
        <taxon>Rosales</taxon>
        <taxon>Rosaceae</taxon>
        <taxon>Rosoideae</taxon>
        <taxon>Rosoideae incertae sedis</taxon>
        <taxon>Rubus</taxon>
    </lineage>
</organism>
<comment type="caution">
    <text evidence="1">The sequence shown here is derived from an EMBL/GenBank/DDBJ whole genome shotgun (WGS) entry which is preliminary data.</text>
</comment>
<sequence length="169" mass="19310">MDSDEEIELVPRAEEDGAELFYLAGALIARKHPHKLGVFWGPRRAWGALEDEDIQIILVIDRIYSFVVRQESVATHIVNSGPWNIDNCLLNIFPWPRDLAIEDIDFSPIQFWIQIHGQSPIQIEVGLSTVFNHLQLKRKCDVSEDVYRDKRKKDDFAAHVCGLNSSISA</sequence>
<evidence type="ECO:0008006" key="3">
    <source>
        <dbReference type="Google" id="ProtNLM"/>
    </source>
</evidence>
<dbReference type="AlphaFoldDB" id="A0AAW1XU31"/>
<proteinExistence type="predicted"/>
<dbReference type="Proteomes" id="UP001457282">
    <property type="component" value="Unassembled WGS sequence"/>
</dbReference>
<protein>
    <recommendedName>
        <fullName evidence="3">DUF4283 domain-containing protein</fullName>
    </recommendedName>
</protein>
<keyword evidence="2" id="KW-1185">Reference proteome</keyword>
<gene>
    <name evidence="1" type="ORF">M0R45_016985</name>
</gene>
<accession>A0AAW1XU31</accession>
<evidence type="ECO:0000313" key="2">
    <source>
        <dbReference type="Proteomes" id="UP001457282"/>
    </source>
</evidence>
<reference evidence="1 2" key="1">
    <citation type="journal article" date="2023" name="G3 (Bethesda)">
        <title>A chromosome-length genome assembly and annotation of blackberry (Rubus argutus, cv. 'Hillquist').</title>
        <authorList>
            <person name="Bruna T."/>
            <person name="Aryal R."/>
            <person name="Dudchenko O."/>
            <person name="Sargent D.J."/>
            <person name="Mead D."/>
            <person name="Buti M."/>
            <person name="Cavallini A."/>
            <person name="Hytonen T."/>
            <person name="Andres J."/>
            <person name="Pham M."/>
            <person name="Weisz D."/>
            <person name="Mascagni F."/>
            <person name="Usai G."/>
            <person name="Natali L."/>
            <person name="Bassil N."/>
            <person name="Fernandez G.E."/>
            <person name="Lomsadze A."/>
            <person name="Armour M."/>
            <person name="Olukolu B."/>
            <person name="Poorten T."/>
            <person name="Britton C."/>
            <person name="Davik J."/>
            <person name="Ashrafi H."/>
            <person name="Aiden E.L."/>
            <person name="Borodovsky M."/>
            <person name="Worthington M."/>
        </authorList>
    </citation>
    <scope>NUCLEOTIDE SEQUENCE [LARGE SCALE GENOMIC DNA]</scope>
    <source>
        <strain evidence="1">PI 553951</strain>
    </source>
</reference>
<name>A0AAW1XU31_RUBAR</name>
<evidence type="ECO:0000313" key="1">
    <source>
        <dbReference type="EMBL" id="KAK9940317.1"/>
    </source>
</evidence>
<dbReference type="EMBL" id="JBEDUW010000003">
    <property type="protein sequence ID" value="KAK9940317.1"/>
    <property type="molecule type" value="Genomic_DNA"/>
</dbReference>